<dbReference type="InterPro" id="IPR046363">
    <property type="entry name" value="MS_N_TIM-barrel_dom"/>
</dbReference>
<keyword evidence="11" id="KW-0012">Acyltransferase</keyword>
<proteinExistence type="inferred from homology"/>
<keyword evidence="4 7" id="KW-0816">Tricarboxylic acid cycle</keyword>
<dbReference type="CDD" id="cd00727">
    <property type="entry name" value="malate_synt_A"/>
    <property type="match status" value="1"/>
</dbReference>
<feature type="domain" description="Malate synthase TIM barrel" evidence="8">
    <location>
        <begin position="160"/>
        <end position="405"/>
    </location>
</feature>
<dbReference type="SUPFAM" id="SSF51645">
    <property type="entry name" value="Malate synthase G"/>
    <property type="match status" value="1"/>
</dbReference>
<dbReference type="Pfam" id="PF01274">
    <property type="entry name" value="MS_TIM-barrel"/>
    <property type="match status" value="1"/>
</dbReference>
<dbReference type="PIRSF" id="PIRSF001363">
    <property type="entry name" value="Malate_synth"/>
    <property type="match status" value="1"/>
</dbReference>
<evidence type="ECO:0000256" key="2">
    <source>
        <dbReference type="ARBA" id="ARBA00012636"/>
    </source>
</evidence>
<evidence type="ECO:0000256" key="1">
    <source>
        <dbReference type="ARBA" id="ARBA00006394"/>
    </source>
</evidence>
<feature type="domain" description="Malate synthase N-terminal" evidence="9">
    <location>
        <begin position="8"/>
        <end position="68"/>
    </location>
</feature>
<gene>
    <name evidence="11" type="primary">aceB</name>
    <name evidence="11" type="ORF">PQU95_14550</name>
</gene>
<keyword evidence="12" id="KW-1185">Reference proteome</keyword>
<dbReference type="Gene3D" id="3.20.20.360">
    <property type="entry name" value="Malate synthase, domain 3"/>
    <property type="match status" value="1"/>
</dbReference>
<evidence type="ECO:0000259" key="10">
    <source>
        <dbReference type="Pfam" id="PF20659"/>
    </source>
</evidence>
<dbReference type="RefSeq" id="WP_272752668.1">
    <property type="nucleotide sequence ID" value="NZ_JAQQLF010000020.1"/>
</dbReference>
<evidence type="ECO:0000313" key="12">
    <source>
        <dbReference type="Proteomes" id="UP001219956"/>
    </source>
</evidence>
<name>A0ABT5J1R9_9NEIS</name>
<dbReference type="InterPro" id="IPR048355">
    <property type="entry name" value="MS_C"/>
</dbReference>
<protein>
    <recommendedName>
        <fullName evidence="2 7">Malate synthase</fullName>
        <ecNumber evidence="2 7">2.3.3.9</ecNumber>
    </recommendedName>
</protein>
<sequence length="531" mass="59140">MALQLPQGVEILAPVKPAHEALFGTAALDFIASLHRQFDARRRSLLLQRQQRQAQLDAGHLPDFLPETRAIREGDWQIAPLPAELQDRRVEITGPVERRAMINAMNAGASCFMADFEDATSPGWDNIVSGHQNVSDAWRGTLSYHSPEGKHYQLNQASATLMLRPRGWHLAEKHLRVDGQAVSAALFDFGLSFFHHASALHAAGKGIYYYLPKLENHHEAALWNDVFVAAQAALGLPTGTIRATVMIEHILAAFEMHEILYALREHSAGLNAGRWDYLFSCIRTFSHSRDFCLADRERITMTVPFMRSYALQLVKTCHQRGAPAIGGMSSLAPNKHDPAANDQAMAAIYQEKQREARDGYDGSWVAHPALVPLALDAFRSVLGDAANQLGRQRDDVHISAADLLNFQPETPITEQGIRSNISAGIQYLGAWMSGRGCVLIHQQLEEASTAEIARAQLWQWVHSPKGYLDDGRKISLALVRSLAADEINRLHAEYGSRWSRHFDDATLLFDLLVSSEEFIDFFTLPGAEYLD</sequence>
<dbReference type="NCBIfam" id="TIGR01344">
    <property type="entry name" value="malate_syn_A"/>
    <property type="match status" value="1"/>
</dbReference>
<comment type="caution">
    <text evidence="11">The sequence shown here is derived from an EMBL/GenBank/DDBJ whole genome shotgun (WGS) entry which is preliminary data.</text>
</comment>
<dbReference type="InterPro" id="IPR006252">
    <property type="entry name" value="Malate_synthA"/>
</dbReference>
<evidence type="ECO:0000256" key="6">
    <source>
        <dbReference type="ARBA" id="ARBA00047918"/>
    </source>
</evidence>
<comment type="pathway">
    <text evidence="7">Carbohydrate metabolism; glyoxylate cycle; (S)-malate from isocitrate: step 2/2.</text>
</comment>
<dbReference type="EMBL" id="JAQQLF010000020">
    <property type="protein sequence ID" value="MDC7718430.1"/>
    <property type="molecule type" value="Genomic_DNA"/>
</dbReference>
<comment type="similarity">
    <text evidence="1 7">Belongs to the malate synthase family.</text>
</comment>
<evidence type="ECO:0000256" key="7">
    <source>
        <dbReference type="RuleBase" id="RU000555"/>
    </source>
</evidence>
<dbReference type="InterPro" id="IPR044856">
    <property type="entry name" value="Malate_synth_C_sf"/>
</dbReference>
<organism evidence="11 12">
    <name type="scientific">Vogesella aquatica</name>
    <dbReference type="NCBI Taxonomy" id="2984206"/>
    <lineage>
        <taxon>Bacteria</taxon>
        <taxon>Pseudomonadati</taxon>
        <taxon>Pseudomonadota</taxon>
        <taxon>Betaproteobacteria</taxon>
        <taxon>Neisseriales</taxon>
        <taxon>Chromobacteriaceae</taxon>
        <taxon>Vogesella</taxon>
    </lineage>
</organism>
<dbReference type="PROSITE" id="PS00510">
    <property type="entry name" value="MALATE_SYNTHASE"/>
    <property type="match status" value="1"/>
</dbReference>
<dbReference type="InterPro" id="IPR001465">
    <property type="entry name" value="Malate_synthase_TIM"/>
</dbReference>
<dbReference type="Proteomes" id="UP001219956">
    <property type="component" value="Unassembled WGS sequence"/>
</dbReference>
<evidence type="ECO:0000259" key="8">
    <source>
        <dbReference type="Pfam" id="PF01274"/>
    </source>
</evidence>
<feature type="domain" description="Malate synthase C-terminal" evidence="10">
    <location>
        <begin position="412"/>
        <end position="528"/>
    </location>
</feature>
<dbReference type="PANTHER" id="PTHR42902:SF1">
    <property type="entry name" value="MALATE SYNTHASE 1-RELATED"/>
    <property type="match status" value="1"/>
</dbReference>
<evidence type="ECO:0000313" key="11">
    <source>
        <dbReference type="EMBL" id="MDC7718430.1"/>
    </source>
</evidence>
<evidence type="ECO:0000256" key="3">
    <source>
        <dbReference type="ARBA" id="ARBA00022435"/>
    </source>
</evidence>
<comment type="catalytic activity">
    <reaction evidence="6 7">
        <text>glyoxylate + acetyl-CoA + H2O = (S)-malate + CoA + H(+)</text>
        <dbReference type="Rhea" id="RHEA:18181"/>
        <dbReference type="ChEBI" id="CHEBI:15377"/>
        <dbReference type="ChEBI" id="CHEBI:15378"/>
        <dbReference type="ChEBI" id="CHEBI:15589"/>
        <dbReference type="ChEBI" id="CHEBI:36655"/>
        <dbReference type="ChEBI" id="CHEBI:57287"/>
        <dbReference type="ChEBI" id="CHEBI:57288"/>
        <dbReference type="EC" id="2.3.3.9"/>
    </reaction>
</comment>
<dbReference type="EC" id="2.3.3.9" evidence="2 7"/>
<dbReference type="InterPro" id="IPR011076">
    <property type="entry name" value="Malate_synth_sf"/>
</dbReference>
<reference evidence="11 12" key="1">
    <citation type="submission" date="2023-01" db="EMBL/GenBank/DDBJ databases">
        <title>Novel species of the genus Vogesella isolated from rivers.</title>
        <authorList>
            <person name="Lu H."/>
        </authorList>
    </citation>
    <scope>NUCLEOTIDE SEQUENCE [LARGE SCALE GENOMIC DNA]</scope>
    <source>
        <strain evidence="11 12">DC21W</strain>
    </source>
</reference>
<dbReference type="InterPro" id="IPR048356">
    <property type="entry name" value="MS_N"/>
</dbReference>
<evidence type="ECO:0000256" key="5">
    <source>
        <dbReference type="ARBA" id="ARBA00022679"/>
    </source>
</evidence>
<dbReference type="GO" id="GO:0004474">
    <property type="term" value="F:malate synthase activity"/>
    <property type="evidence" value="ECO:0007669"/>
    <property type="project" value="UniProtKB-EC"/>
</dbReference>
<dbReference type="PANTHER" id="PTHR42902">
    <property type="entry name" value="MALATE SYNTHASE"/>
    <property type="match status" value="1"/>
</dbReference>
<dbReference type="Pfam" id="PF20656">
    <property type="entry name" value="MS_N"/>
    <property type="match status" value="1"/>
</dbReference>
<evidence type="ECO:0000259" key="9">
    <source>
        <dbReference type="Pfam" id="PF20656"/>
    </source>
</evidence>
<dbReference type="InterPro" id="IPR019830">
    <property type="entry name" value="Malate_synthase_CS"/>
</dbReference>
<keyword evidence="3 7" id="KW-0329">Glyoxylate bypass</keyword>
<dbReference type="Gene3D" id="1.20.1220.12">
    <property type="entry name" value="Malate synthase, domain III"/>
    <property type="match status" value="1"/>
</dbReference>
<accession>A0ABT5J1R9</accession>
<dbReference type="Pfam" id="PF20659">
    <property type="entry name" value="MS_C"/>
    <property type="match status" value="1"/>
</dbReference>
<keyword evidence="5 7" id="KW-0808">Transferase</keyword>
<evidence type="ECO:0000256" key="4">
    <source>
        <dbReference type="ARBA" id="ARBA00022532"/>
    </source>
</evidence>